<dbReference type="SUPFAM" id="SSF52402">
    <property type="entry name" value="Adenine nucleotide alpha hydrolases-like"/>
    <property type="match status" value="2"/>
</dbReference>
<sequence>MFDGIVVGWNESESAATALDWAVKRAGDTPVRVVSIVPGQETGSDYLSPTSVESQVRVHLIDAAERMRARYPNARIDTEAIRGAVVDELIRLSVPGTLLVVGGTPRSERRTPFGWSVATRVAGARTPGTMAVVPSNVFIGVRSGVVVGIDGAAEGSAVLDVAIDEAQRLREELRLVHAWAPPPEWQDVFVPDLGFEDTLEDMRHGILRDAVAAASQISGLAIRESLISEAPAIAVSEAARGATELVIGNHSTRGVRRLQLGSVSHAALRDLHAPTIVVRS</sequence>
<proteinExistence type="inferred from homology"/>
<feature type="domain" description="UspA" evidence="2">
    <location>
        <begin position="145"/>
        <end position="279"/>
    </location>
</feature>
<gene>
    <name evidence="3" type="ORF">N1027_00200</name>
</gene>
<dbReference type="Proteomes" id="UP001165584">
    <property type="component" value="Unassembled WGS sequence"/>
</dbReference>
<dbReference type="EMBL" id="JANLCM010000001">
    <property type="protein sequence ID" value="MCS5716554.1"/>
    <property type="molecule type" value="Genomic_DNA"/>
</dbReference>
<dbReference type="PANTHER" id="PTHR46268">
    <property type="entry name" value="STRESS RESPONSE PROTEIN NHAX"/>
    <property type="match status" value="1"/>
</dbReference>
<dbReference type="CDD" id="cd00293">
    <property type="entry name" value="USP-like"/>
    <property type="match status" value="1"/>
</dbReference>
<comment type="similarity">
    <text evidence="1">Belongs to the universal stress protein A family.</text>
</comment>
<evidence type="ECO:0000313" key="4">
    <source>
        <dbReference type="Proteomes" id="UP001165584"/>
    </source>
</evidence>
<protein>
    <submittedName>
        <fullName evidence="3">Universal stress protein</fullName>
    </submittedName>
</protein>
<dbReference type="PRINTS" id="PR01438">
    <property type="entry name" value="UNVRSLSTRESS"/>
</dbReference>
<keyword evidence="4" id="KW-1185">Reference proteome</keyword>
<accession>A0ABT2GNQ3</accession>
<dbReference type="InterPro" id="IPR006015">
    <property type="entry name" value="Universal_stress_UspA"/>
</dbReference>
<dbReference type="PANTHER" id="PTHR46268:SF6">
    <property type="entry name" value="UNIVERSAL STRESS PROTEIN UP12"/>
    <property type="match status" value="1"/>
</dbReference>
<dbReference type="Gene3D" id="3.40.50.620">
    <property type="entry name" value="HUPs"/>
    <property type="match status" value="2"/>
</dbReference>
<evidence type="ECO:0000256" key="1">
    <source>
        <dbReference type="ARBA" id="ARBA00008791"/>
    </source>
</evidence>
<dbReference type="RefSeq" id="WP_259503705.1">
    <property type="nucleotide sequence ID" value="NZ_JANLCM010000001.1"/>
</dbReference>
<evidence type="ECO:0000259" key="2">
    <source>
        <dbReference type="Pfam" id="PF00582"/>
    </source>
</evidence>
<name>A0ABT2GNQ3_9MICO</name>
<dbReference type="InterPro" id="IPR014729">
    <property type="entry name" value="Rossmann-like_a/b/a_fold"/>
</dbReference>
<organism evidence="3 4">
    <name type="scientific">Herbiconiux aconitum</name>
    <dbReference type="NCBI Taxonomy" id="2970913"/>
    <lineage>
        <taxon>Bacteria</taxon>
        <taxon>Bacillati</taxon>
        <taxon>Actinomycetota</taxon>
        <taxon>Actinomycetes</taxon>
        <taxon>Micrococcales</taxon>
        <taxon>Microbacteriaceae</taxon>
        <taxon>Herbiconiux</taxon>
    </lineage>
</organism>
<reference evidence="3" key="1">
    <citation type="submission" date="2022-08" db="EMBL/GenBank/DDBJ databases">
        <authorList>
            <person name="Deng Y."/>
            <person name="Han X.-F."/>
            <person name="Zhang Y.-Q."/>
        </authorList>
    </citation>
    <scope>NUCLEOTIDE SEQUENCE</scope>
    <source>
        <strain evidence="3">CPCC 205763</strain>
    </source>
</reference>
<feature type="domain" description="UspA" evidence="2">
    <location>
        <begin position="1"/>
        <end position="122"/>
    </location>
</feature>
<dbReference type="InterPro" id="IPR006016">
    <property type="entry name" value="UspA"/>
</dbReference>
<comment type="caution">
    <text evidence="3">The sequence shown here is derived from an EMBL/GenBank/DDBJ whole genome shotgun (WGS) entry which is preliminary data.</text>
</comment>
<dbReference type="Pfam" id="PF00582">
    <property type="entry name" value="Usp"/>
    <property type="match status" value="2"/>
</dbReference>
<evidence type="ECO:0000313" key="3">
    <source>
        <dbReference type="EMBL" id="MCS5716554.1"/>
    </source>
</evidence>